<evidence type="ECO:0000313" key="4">
    <source>
        <dbReference type="Proteomes" id="UP000054558"/>
    </source>
</evidence>
<dbReference type="PANTHER" id="PTHR34700:SF4">
    <property type="entry name" value="PHAGE-LIKE ELEMENT PBSX PROTEIN XKDP"/>
    <property type="match status" value="1"/>
</dbReference>
<dbReference type="Gene3D" id="3.10.350.10">
    <property type="entry name" value="LysM domain"/>
    <property type="match status" value="1"/>
</dbReference>
<gene>
    <name evidence="3" type="ORF">KFL_001410210</name>
</gene>
<proteinExistence type="predicted"/>
<feature type="domain" description="LysM" evidence="2">
    <location>
        <begin position="303"/>
        <end position="352"/>
    </location>
</feature>
<name>A0A0U9HJS6_KLENI</name>
<dbReference type="PANTHER" id="PTHR34700">
    <property type="entry name" value="POTASSIUM BINDING PROTEIN KBP"/>
    <property type="match status" value="1"/>
</dbReference>
<feature type="region of interest" description="Disordered" evidence="1">
    <location>
        <begin position="124"/>
        <end position="156"/>
    </location>
</feature>
<feature type="region of interest" description="Disordered" evidence="1">
    <location>
        <begin position="1"/>
        <end position="72"/>
    </location>
</feature>
<dbReference type="AlphaFoldDB" id="A0A0U9HJS6"/>
<evidence type="ECO:0000259" key="2">
    <source>
        <dbReference type="PROSITE" id="PS51782"/>
    </source>
</evidence>
<evidence type="ECO:0000313" key="3">
    <source>
        <dbReference type="EMBL" id="GAQ83263.1"/>
    </source>
</evidence>
<dbReference type="Proteomes" id="UP000054558">
    <property type="component" value="Unassembled WGS sequence"/>
</dbReference>
<accession>A0A0U9HJS6</accession>
<dbReference type="EMBL" id="DF237090">
    <property type="protein sequence ID" value="GAQ83263.1"/>
    <property type="molecule type" value="Genomic_DNA"/>
</dbReference>
<feature type="compositionally biased region" description="Polar residues" evidence="1">
    <location>
        <begin position="59"/>
        <end position="72"/>
    </location>
</feature>
<evidence type="ECO:0000256" key="1">
    <source>
        <dbReference type="SAM" id="MobiDB-lite"/>
    </source>
</evidence>
<dbReference type="InterPro" id="IPR052196">
    <property type="entry name" value="Bact_Kbp"/>
</dbReference>
<dbReference type="InterPro" id="IPR036779">
    <property type="entry name" value="LysM_dom_sf"/>
</dbReference>
<dbReference type="Pfam" id="PF01476">
    <property type="entry name" value="LysM"/>
    <property type="match status" value="1"/>
</dbReference>
<dbReference type="InterPro" id="IPR018392">
    <property type="entry name" value="LysM"/>
</dbReference>
<keyword evidence="4" id="KW-1185">Reference proteome</keyword>
<reference evidence="3 4" key="1">
    <citation type="journal article" date="2014" name="Nat. Commun.">
        <title>Klebsormidium flaccidum genome reveals primary factors for plant terrestrial adaptation.</title>
        <authorList>
            <person name="Hori K."/>
            <person name="Maruyama F."/>
            <person name="Fujisawa T."/>
            <person name="Togashi T."/>
            <person name="Yamamoto N."/>
            <person name="Seo M."/>
            <person name="Sato S."/>
            <person name="Yamada T."/>
            <person name="Mori H."/>
            <person name="Tajima N."/>
            <person name="Moriyama T."/>
            <person name="Ikeuchi M."/>
            <person name="Watanabe M."/>
            <person name="Wada H."/>
            <person name="Kobayashi K."/>
            <person name="Saito M."/>
            <person name="Masuda T."/>
            <person name="Sasaki-Sekimoto Y."/>
            <person name="Mashiguchi K."/>
            <person name="Awai K."/>
            <person name="Shimojima M."/>
            <person name="Masuda S."/>
            <person name="Iwai M."/>
            <person name="Nobusawa T."/>
            <person name="Narise T."/>
            <person name="Kondo S."/>
            <person name="Saito H."/>
            <person name="Sato R."/>
            <person name="Murakawa M."/>
            <person name="Ihara Y."/>
            <person name="Oshima-Yamada Y."/>
            <person name="Ohtaka K."/>
            <person name="Satoh M."/>
            <person name="Sonobe K."/>
            <person name="Ishii M."/>
            <person name="Ohtani R."/>
            <person name="Kanamori-Sato M."/>
            <person name="Honoki R."/>
            <person name="Miyazaki D."/>
            <person name="Mochizuki H."/>
            <person name="Umetsu J."/>
            <person name="Higashi K."/>
            <person name="Shibata D."/>
            <person name="Kamiya Y."/>
            <person name="Sato N."/>
            <person name="Nakamura Y."/>
            <person name="Tabata S."/>
            <person name="Ida S."/>
            <person name="Kurokawa K."/>
            <person name="Ohta H."/>
        </authorList>
    </citation>
    <scope>NUCLEOTIDE SEQUENCE [LARGE SCALE GENOMIC DNA]</scope>
    <source>
        <strain evidence="3 4">NIES-2285</strain>
    </source>
</reference>
<organism evidence="3 4">
    <name type="scientific">Klebsormidium nitens</name>
    <name type="common">Green alga</name>
    <name type="synonym">Ulothrix nitens</name>
    <dbReference type="NCBI Taxonomy" id="105231"/>
    <lineage>
        <taxon>Eukaryota</taxon>
        <taxon>Viridiplantae</taxon>
        <taxon>Streptophyta</taxon>
        <taxon>Klebsormidiophyceae</taxon>
        <taxon>Klebsormidiales</taxon>
        <taxon>Klebsormidiaceae</taxon>
        <taxon>Klebsormidium</taxon>
    </lineage>
</organism>
<sequence length="364" mass="38975">MVDPGPRQPGDGDSTSNNGAPNAIDGTVGKKQVPSVAMQDRPNVPLLNVPRLDRKLSNKGEQLTIDSPTFYKTEQEKVRELPVPGGSQNGTPDGHGLLKYLATAGVIVGASLIALAVRRQTRRGVRGKNMGPEAPKYRGHGYDDGGGGKKGGKKTTTVEGIKVAKEDAGVVERHLAMEHLIEEGKDPSSSHQSPELPGHAGKEISAAAVATVHAGDTMWSLSTRVLGRGEDWQYLYKACARDLGDDPRKLYVGAELDAACVKEAKRLAAEGRGTSTPPDRQPVRCLPLLGPWTFSLLEPNLDVETRVKDGDSLIKISKELTGDPGKWREIYAANMPMSLNPDVIKPGSKLRIPLEGAGEEDHVD</sequence>
<dbReference type="PROSITE" id="PS51782">
    <property type="entry name" value="LYSM"/>
    <property type="match status" value="1"/>
</dbReference>
<protein>
    <recommendedName>
        <fullName evidence="2">LysM domain-containing protein</fullName>
    </recommendedName>
</protein>